<feature type="repeat" description="PPR" evidence="2">
    <location>
        <begin position="387"/>
        <end position="421"/>
    </location>
</feature>
<evidence type="ECO:0000256" key="2">
    <source>
        <dbReference type="PROSITE-ProRule" id="PRU00708"/>
    </source>
</evidence>
<name>A0ABQ7WSB3_SOLTU</name>
<dbReference type="EMBL" id="JAIVGD010000001">
    <property type="protein sequence ID" value="KAH0782953.1"/>
    <property type="molecule type" value="Genomic_DNA"/>
</dbReference>
<dbReference type="InterPro" id="IPR046848">
    <property type="entry name" value="E_motif"/>
</dbReference>
<accession>A0ABQ7WSB3</accession>
<keyword evidence="4" id="KW-1185">Reference proteome</keyword>
<protein>
    <recommendedName>
        <fullName evidence="5">Pentatricopeptide repeat-containing protein</fullName>
    </recommendedName>
</protein>
<comment type="caution">
    <text evidence="3">The sequence shown here is derived from an EMBL/GenBank/DDBJ whole genome shotgun (WGS) entry which is preliminary data.</text>
</comment>
<gene>
    <name evidence="3" type="ORF">KY290_002551</name>
</gene>
<evidence type="ECO:0000313" key="3">
    <source>
        <dbReference type="EMBL" id="KAH0782953.1"/>
    </source>
</evidence>
<dbReference type="PANTHER" id="PTHR47926">
    <property type="entry name" value="PENTATRICOPEPTIDE REPEAT-CONTAINING PROTEIN"/>
    <property type="match status" value="1"/>
</dbReference>
<dbReference type="PANTHER" id="PTHR47926:SF465">
    <property type="entry name" value="PENTATRICOPEPTIDE REPEAT (PPR-LIKE) SUPERFAMILY PROTEIN"/>
    <property type="match status" value="1"/>
</dbReference>
<feature type="repeat" description="PPR" evidence="2">
    <location>
        <begin position="254"/>
        <end position="284"/>
    </location>
</feature>
<evidence type="ECO:0000313" key="4">
    <source>
        <dbReference type="Proteomes" id="UP000826656"/>
    </source>
</evidence>
<dbReference type="Pfam" id="PF20431">
    <property type="entry name" value="E_motif"/>
    <property type="match status" value="1"/>
</dbReference>
<dbReference type="PROSITE" id="PS51375">
    <property type="entry name" value="PPR"/>
    <property type="match status" value="4"/>
</dbReference>
<dbReference type="SUPFAM" id="SSF48452">
    <property type="entry name" value="TPR-like"/>
    <property type="match status" value="1"/>
</dbReference>
<keyword evidence="1" id="KW-0677">Repeat</keyword>
<evidence type="ECO:0008006" key="5">
    <source>
        <dbReference type="Google" id="ProtNLM"/>
    </source>
</evidence>
<feature type="repeat" description="PPR" evidence="2">
    <location>
        <begin position="122"/>
        <end position="156"/>
    </location>
</feature>
<dbReference type="Pfam" id="PF01535">
    <property type="entry name" value="PPR"/>
    <property type="match status" value="3"/>
</dbReference>
<sequence length="642" mass="72015">MPTSSLPSKVLTLRTNKKLNNSCLVQKILNLSSQGYLKQAFNYLNILTRKGIRLDSKTLASIIQQCANSRSREEGKWIHLHLKTTGWKHPTTFLANHLINMYGRCGDHMEARKVFDKMTTRNLYSWNNMLSGYTKLGLIKAAKRLFDQMPEKDVVSWNTMVIGHAQVGYFNEALKLYREFRRLSIGFNEYSFAGVITACVKSKDFSLTGQVHCQVFIAGFLSNIILSSSIVDAYAKCGKMSDARRLFDAIRVRDVLAWTTLVSGYSKCGDMVSARELFEAMPEKNPVSWTALVAGYSHSGMSIQALELFAKMMKLQVQPDQFTFSSCLSACAGIASLKHGKQIHAFLVNAGFRPNTIVLSSLIDMYSKCGSLEVARRVFDTAHNKHDAVLWNTMLSALAQHGMGEEAIEMFFKMMKFGVKPNRITFVVLLNACSHSGLVQEGLSFFETMTSSYDVLPDQEHFACIIDLLGRAGHFSEVLAQIKKMPCEPDDHIWNALLGVCRIHGNVELGRMAAELLIELDPQSPAAYLLLSSIYGVLGMWENVEKVRQLMNERHVRKEQAVSWLEIEHKMLPYFGCNKLNTLERDGHTILQLLADQTNADDLVHDSKSVGPLLDLHSQPLLAKSLPSVPSPGHLPYITDNF</sequence>
<dbReference type="InterPro" id="IPR002885">
    <property type="entry name" value="PPR_rpt"/>
</dbReference>
<evidence type="ECO:0000256" key="1">
    <source>
        <dbReference type="ARBA" id="ARBA00022737"/>
    </source>
</evidence>
<dbReference type="Gene3D" id="1.25.40.10">
    <property type="entry name" value="Tetratricopeptide repeat domain"/>
    <property type="match status" value="4"/>
</dbReference>
<dbReference type="Proteomes" id="UP000826656">
    <property type="component" value="Unassembled WGS sequence"/>
</dbReference>
<dbReference type="Pfam" id="PF13041">
    <property type="entry name" value="PPR_2"/>
    <property type="match status" value="3"/>
</dbReference>
<proteinExistence type="predicted"/>
<dbReference type="InterPro" id="IPR011990">
    <property type="entry name" value="TPR-like_helical_dom_sf"/>
</dbReference>
<reference evidence="3 4" key="1">
    <citation type="journal article" date="2021" name="bioRxiv">
        <title>Chromosome-scale and haplotype-resolved genome assembly of a tetraploid potato cultivar.</title>
        <authorList>
            <person name="Sun H."/>
            <person name="Jiao W.-B."/>
            <person name="Krause K."/>
            <person name="Campoy J.A."/>
            <person name="Goel M."/>
            <person name="Folz-Donahue K."/>
            <person name="Kukat C."/>
            <person name="Huettel B."/>
            <person name="Schneeberger K."/>
        </authorList>
    </citation>
    <scope>NUCLEOTIDE SEQUENCE [LARGE SCALE GENOMIC DNA]</scope>
    <source>
        <strain evidence="3">SolTubOtavaFocal</strain>
        <tissue evidence="3">Leaves</tissue>
    </source>
</reference>
<organism evidence="3 4">
    <name type="scientific">Solanum tuberosum</name>
    <name type="common">Potato</name>
    <dbReference type="NCBI Taxonomy" id="4113"/>
    <lineage>
        <taxon>Eukaryota</taxon>
        <taxon>Viridiplantae</taxon>
        <taxon>Streptophyta</taxon>
        <taxon>Embryophyta</taxon>
        <taxon>Tracheophyta</taxon>
        <taxon>Spermatophyta</taxon>
        <taxon>Magnoliopsida</taxon>
        <taxon>eudicotyledons</taxon>
        <taxon>Gunneridae</taxon>
        <taxon>Pentapetalae</taxon>
        <taxon>asterids</taxon>
        <taxon>lamiids</taxon>
        <taxon>Solanales</taxon>
        <taxon>Solanaceae</taxon>
        <taxon>Solanoideae</taxon>
        <taxon>Solaneae</taxon>
        <taxon>Solanum</taxon>
    </lineage>
</organism>
<dbReference type="InterPro" id="IPR046960">
    <property type="entry name" value="PPR_At4g14850-like_plant"/>
</dbReference>
<dbReference type="NCBIfam" id="TIGR00756">
    <property type="entry name" value="PPR"/>
    <property type="match status" value="6"/>
</dbReference>
<feature type="repeat" description="PPR" evidence="2">
    <location>
        <begin position="285"/>
        <end position="319"/>
    </location>
</feature>